<dbReference type="PATRIC" id="fig|251702.3.peg.1132"/>
<proteinExistence type="predicted"/>
<evidence type="ECO:0000256" key="1">
    <source>
        <dbReference type="SAM" id="Phobius"/>
    </source>
</evidence>
<keyword evidence="1" id="KW-0472">Membrane</keyword>
<feature type="transmembrane region" description="Helical" evidence="1">
    <location>
        <begin position="91"/>
        <end position="113"/>
    </location>
</feature>
<name>A0A0P9JWT3_9PSED</name>
<gene>
    <name evidence="2" type="ORF">ALO88_00854</name>
</gene>
<evidence type="ECO:0000313" key="2">
    <source>
        <dbReference type="EMBL" id="KPW46865.1"/>
    </source>
</evidence>
<feature type="transmembrane region" description="Helical" evidence="1">
    <location>
        <begin position="167"/>
        <end position="186"/>
    </location>
</feature>
<organism evidence="2 3">
    <name type="scientific">Pseudomonas syringae pv. antirrhini</name>
    <dbReference type="NCBI Taxonomy" id="251702"/>
    <lineage>
        <taxon>Bacteria</taxon>
        <taxon>Pseudomonadati</taxon>
        <taxon>Pseudomonadota</taxon>
        <taxon>Gammaproteobacteria</taxon>
        <taxon>Pseudomonadales</taxon>
        <taxon>Pseudomonadaceae</taxon>
        <taxon>Pseudomonas</taxon>
    </lineage>
</organism>
<feature type="transmembrane region" description="Helical" evidence="1">
    <location>
        <begin position="59"/>
        <end position="85"/>
    </location>
</feature>
<dbReference type="EMBL" id="LJPT01000121">
    <property type="protein sequence ID" value="KPW46865.1"/>
    <property type="molecule type" value="Genomic_DNA"/>
</dbReference>
<feature type="transmembrane region" description="Helical" evidence="1">
    <location>
        <begin position="35"/>
        <end position="52"/>
    </location>
</feature>
<dbReference type="RefSeq" id="WP_057418694.1">
    <property type="nucleotide sequence ID" value="NZ_LJPT01000121.1"/>
</dbReference>
<keyword evidence="1" id="KW-0812">Transmembrane</keyword>
<dbReference type="Proteomes" id="UP000050425">
    <property type="component" value="Unassembled WGS sequence"/>
</dbReference>
<dbReference type="AlphaFoldDB" id="A0A0P9JWT3"/>
<evidence type="ECO:0000313" key="3">
    <source>
        <dbReference type="Proteomes" id="UP000050425"/>
    </source>
</evidence>
<keyword evidence="1" id="KW-1133">Transmembrane helix</keyword>
<feature type="transmembrane region" description="Helical" evidence="1">
    <location>
        <begin position="12"/>
        <end position="29"/>
    </location>
</feature>
<comment type="caution">
    <text evidence="2">The sequence shown here is derived from an EMBL/GenBank/DDBJ whole genome shotgun (WGS) entry which is preliminary data.</text>
</comment>
<sequence>MIDSTKLKKFTWFLFVFLVSILALGLSSIRYYGPVYITIFLCTLTWTLYLVYACERFTLYTISVLVAVVIFFCFIASLSAYLVAARFWGKASAAALMAGLVPAVLTSLTYLILVNGKPSFHPFEYDGIKVQPRPQKRLKKSTAYSTLLLAGVTTLAASIFIKVAGALTAGAVAMFGLTAFSIGLLFHARHIIRGLRTLRIQQKTMPTPYTFMQIDEIRAARNRWWLSRLFKLIASWRKSSDA</sequence>
<accession>A0A0P9JWT3</accession>
<feature type="transmembrane region" description="Helical" evidence="1">
    <location>
        <begin position="143"/>
        <end position="161"/>
    </location>
</feature>
<reference evidence="2 3" key="1">
    <citation type="submission" date="2015-09" db="EMBL/GenBank/DDBJ databases">
        <title>Genome announcement of multiple Pseudomonas syringae strains.</title>
        <authorList>
            <person name="Thakur S."/>
            <person name="Wang P.W."/>
            <person name="Gong Y."/>
            <person name="Weir B.S."/>
            <person name="Guttman D.S."/>
        </authorList>
    </citation>
    <scope>NUCLEOTIDE SEQUENCE [LARGE SCALE GENOMIC DNA]</scope>
    <source>
        <strain evidence="2 3">ICMP4303</strain>
    </source>
</reference>
<protein>
    <submittedName>
        <fullName evidence="2">Uncharacterized protein</fullName>
    </submittedName>
</protein>